<sequence length="541" mass="59874">MNCVLNYAIANIFSAFSALIVILLSLDPNIHEKIIMAFKTTVFLFFGLIHSSVQSEDNFHYVSEETDWKSAQESCRKQNRILASNFLGRLPWIKPGDVIWTNGKVMVFEYPKGKKVALWSGYTRSNMVGDNCICHLLSGIRKCADTRTAMNWTEAQTICTSIGKSLAPLSININTTIKQYVQLLGDDELVWLTKYPGGKLVELDDTGVPFSLCTTEQLSQNLSFERNIDDCTNAHRYVCENDTDDFAPALQRFDEESPKHENGGGPSTTSDSTKYTNQESDNSEDSGTVIWVVTGGMGIVGCVVGIIGTLYGCRRGYCRRLCRQTWRQFRNGKAIINIDPGPISVEGQSLSLVSVAHDPTHDYLHVLNDDYDEITFDSTLEVSQSTEDNNIYHEINHIGITQRGETHLYDGSLDPSFISSEPSYVVGRIAERSGAPVAVQFAVAEQPENVGQGENNFAVADQLVNAGNVEVYSAAAPDLPNDDLRRKNNAVVEEFVNDATWETNNAISEEFVNDGARQETNNATSEEQVRVNNAAGETIPN</sequence>
<keyword evidence="2" id="KW-0812">Transmembrane</keyword>
<keyword evidence="2" id="KW-1133">Transmembrane helix</keyword>
<evidence type="ECO:0000256" key="1">
    <source>
        <dbReference type="SAM" id="MobiDB-lite"/>
    </source>
</evidence>
<feature type="transmembrane region" description="Helical" evidence="2">
    <location>
        <begin position="6"/>
        <end position="24"/>
    </location>
</feature>
<dbReference type="AlphaFoldDB" id="A0A9D4R0C6"/>
<dbReference type="SUPFAM" id="SSF56436">
    <property type="entry name" value="C-type lectin-like"/>
    <property type="match status" value="1"/>
</dbReference>
<gene>
    <name evidence="3" type="ORF">DPMN_091881</name>
</gene>
<dbReference type="Proteomes" id="UP000828390">
    <property type="component" value="Unassembled WGS sequence"/>
</dbReference>
<comment type="caution">
    <text evidence="3">The sequence shown here is derived from an EMBL/GenBank/DDBJ whole genome shotgun (WGS) entry which is preliminary data.</text>
</comment>
<dbReference type="InterPro" id="IPR016187">
    <property type="entry name" value="CTDL_fold"/>
</dbReference>
<evidence type="ECO:0008006" key="5">
    <source>
        <dbReference type="Google" id="ProtNLM"/>
    </source>
</evidence>
<accession>A0A9D4R0C6</accession>
<evidence type="ECO:0000313" key="3">
    <source>
        <dbReference type="EMBL" id="KAH3849478.1"/>
    </source>
</evidence>
<keyword evidence="4" id="KW-1185">Reference proteome</keyword>
<proteinExistence type="predicted"/>
<feature type="transmembrane region" description="Helical" evidence="2">
    <location>
        <begin position="289"/>
        <end position="313"/>
    </location>
</feature>
<feature type="region of interest" description="Disordered" evidence="1">
    <location>
        <begin position="255"/>
        <end position="283"/>
    </location>
</feature>
<protein>
    <recommendedName>
        <fullName evidence="5">C-type lectin domain-containing protein</fullName>
    </recommendedName>
</protein>
<reference evidence="3" key="1">
    <citation type="journal article" date="2019" name="bioRxiv">
        <title>The Genome of the Zebra Mussel, Dreissena polymorpha: A Resource for Invasive Species Research.</title>
        <authorList>
            <person name="McCartney M.A."/>
            <person name="Auch B."/>
            <person name="Kono T."/>
            <person name="Mallez S."/>
            <person name="Zhang Y."/>
            <person name="Obille A."/>
            <person name="Becker A."/>
            <person name="Abrahante J.E."/>
            <person name="Garbe J."/>
            <person name="Badalamenti J.P."/>
            <person name="Herman A."/>
            <person name="Mangelson H."/>
            <person name="Liachko I."/>
            <person name="Sullivan S."/>
            <person name="Sone E.D."/>
            <person name="Koren S."/>
            <person name="Silverstein K.A.T."/>
            <person name="Beckman K.B."/>
            <person name="Gohl D.M."/>
        </authorList>
    </citation>
    <scope>NUCLEOTIDE SEQUENCE</scope>
    <source>
        <strain evidence="3">Duluth1</strain>
        <tissue evidence="3">Whole animal</tissue>
    </source>
</reference>
<reference evidence="3" key="2">
    <citation type="submission" date="2020-11" db="EMBL/GenBank/DDBJ databases">
        <authorList>
            <person name="McCartney M.A."/>
            <person name="Auch B."/>
            <person name="Kono T."/>
            <person name="Mallez S."/>
            <person name="Becker A."/>
            <person name="Gohl D.M."/>
            <person name="Silverstein K.A.T."/>
            <person name="Koren S."/>
            <person name="Bechman K.B."/>
            <person name="Herman A."/>
            <person name="Abrahante J.E."/>
            <person name="Garbe J."/>
        </authorList>
    </citation>
    <scope>NUCLEOTIDE SEQUENCE</scope>
    <source>
        <strain evidence="3">Duluth1</strain>
        <tissue evidence="3">Whole animal</tissue>
    </source>
</reference>
<dbReference type="EMBL" id="JAIWYP010000003">
    <property type="protein sequence ID" value="KAH3849478.1"/>
    <property type="molecule type" value="Genomic_DNA"/>
</dbReference>
<feature type="compositionally biased region" description="Polar residues" evidence="1">
    <location>
        <begin position="267"/>
        <end position="280"/>
    </location>
</feature>
<organism evidence="3 4">
    <name type="scientific">Dreissena polymorpha</name>
    <name type="common">Zebra mussel</name>
    <name type="synonym">Mytilus polymorpha</name>
    <dbReference type="NCBI Taxonomy" id="45954"/>
    <lineage>
        <taxon>Eukaryota</taxon>
        <taxon>Metazoa</taxon>
        <taxon>Spiralia</taxon>
        <taxon>Lophotrochozoa</taxon>
        <taxon>Mollusca</taxon>
        <taxon>Bivalvia</taxon>
        <taxon>Autobranchia</taxon>
        <taxon>Heteroconchia</taxon>
        <taxon>Euheterodonta</taxon>
        <taxon>Imparidentia</taxon>
        <taxon>Neoheterodontei</taxon>
        <taxon>Myida</taxon>
        <taxon>Dreissenoidea</taxon>
        <taxon>Dreissenidae</taxon>
        <taxon>Dreissena</taxon>
    </lineage>
</organism>
<keyword evidence="2" id="KW-0472">Membrane</keyword>
<evidence type="ECO:0000256" key="2">
    <source>
        <dbReference type="SAM" id="Phobius"/>
    </source>
</evidence>
<feature type="transmembrane region" description="Helical" evidence="2">
    <location>
        <begin position="36"/>
        <end position="53"/>
    </location>
</feature>
<evidence type="ECO:0000313" key="4">
    <source>
        <dbReference type="Proteomes" id="UP000828390"/>
    </source>
</evidence>
<name>A0A9D4R0C6_DREPO</name>